<dbReference type="InterPro" id="IPR000640">
    <property type="entry name" value="EFG_V-like"/>
</dbReference>
<dbReference type="Gene3D" id="3.30.70.240">
    <property type="match status" value="1"/>
</dbReference>
<dbReference type="Pfam" id="PF00679">
    <property type="entry name" value="EFG_C"/>
    <property type="match status" value="1"/>
</dbReference>
<dbReference type="CDD" id="cd04096">
    <property type="entry name" value="eEF2_snRNP_like_C"/>
    <property type="match status" value="1"/>
</dbReference>
<dbReference type="AlphaFoldDB" id="A0AAD9NRS2"/>
<keyword evidence="3" id="KW-0378">Hydrolase</keyword>
<dbReference type="EMBL" id="JAODUO010000547">
    <property type="protein sequence ID" value="KAK2178328.1"/>
    <property type="molecule type" value="Genomic_DNA"/>
</dbReference>
<dbReference type="InterPro" id="IPR020568">
    <property type="entry name" value="Ribosomal_Su5_D2-typ_SF"/>
</dbReference>
<keyword evidence="2" id="KW-0547">Nucleotide-binding</keyword>
<dbReference type="Gene3D" id="2.40.30.10">
    <property type="entry name" value="Translation factors"/>
    <property type="match status" value="1"/>
</dbReference>
<keyword evidence="9" id="KW-1185">Reference proteome</keyword>
<dbReference type="GO" id="GO:0042256">
    <property type="term" value="P:cytosolic ribosome assembly"/>
    <property type="evidence" value="ECO:0007669"/>
    <property type="project" value="TreeGrafter"/>
</dbReference>
<evidence type="ECO:0000259" key="7">
    <source>
        <dbReference type="SMART" id="SM00838"/>
    </source>
</evidence>
<feature type="compositionally biased region" description="Polar residues" evidence="6">
    <location>
        <begin position="306"/>
        <end position="329"/>
    </location>
</feature>
<name>A0AAD9NRS2_RIDPI</name>
<evidence type="ECO:0000256" key="5">
    <source>
        <dbReference type="ARBA" id="ARBA00081809"/>
    </source>
</evidence>
<dbReference type="SUPFAM" id="SSF52540">
    <property type="entry name" value="P-loop containing nucleoside triphosphate hydrolases"/>
    <property type="match status" value="1"/>
</dbReference>
<evidence type="ECO:0000256" key="2">
    <source>
        <dbReference type="ARBA" id="ARBA00022741"/>
    </source>
</evidence>
<dbReference type="InterPro" id="IPR041095">
    <property type="entry name" value="EFG_II"/>
</dbReference>
<dbReference type="Pfam" id="PF25118">
    <property type="entry name" value="EFL1"/>
    <property type="match status" value="1"/>
</dbReference>
<evidence type="ECO:0000313" key="8">
    <source>
        <dbReference type="EMBL" id="KAK2178328.1"/>
    </source>
</evidence>
<dbReference type="Gene3D" id="3.90.1430.10">
    <property type="entry name" value="Yeast translation eEF2 (G' domain)"/>
    <property type="match status" value="1"/>
</dbReference>
<evidence type="ECO:0000256" key="3">
    <source>
        <dbReference type="ARBA" id="ARBA00022801"/>
    </source>
</evidence>
<dbReference type="GO" id="GO:1990904">
    <property type="term" value="C:ribonucleoprotein complex"/>
    <property type="evidence" value="ECO:0007669"/>
    <property type="project" value="TreeGrafter"/>
</dbReference>
<dbReference type="Gene3D" id="3.30.230.10">
    <property type="match status" value="1"/>
</dbReference>
<protein>
    <recommendedName>
        <fullName evidence="5">Elongation factor-like 1</fullName>
    </recommendedName>
</protein>
<dbReference type="Pfam" id="PF14492">
    <property type="entry name" value="EFG_III"/>
    <property type="match status" value="1"/>
</dbReference>
<dbReference type="CDD" id="cd16261">
    <property type="entry name" value="EF2_snRNP_III"/>
    <property type="match status" value="1"/>
</dbReference>
<dbReference type="GO" id="GO:0005829">
    <property type="term" value="C:cytosol"/>
    <property type="evidence" value="ECO:0007669"/>
    <property type="project" value="TreeGrafter"/>
</dbReference>
<feature type="domain" description="Elongation factor EFG" evidence="7">
    <location>
        <begin position="793"/>
        <end position="882"/>
    </location>
</feature>
<sequence length="934" mass="103753">MDRLITELKLTPLEAYHHLVRLLEKVNAVMGELFGAEVMEKSSQVNGSGSAMEDSDDSSLYFSPDQDNVVFASAVDGWGFRIKEFAELYAAKLKLKSDVLHKTLWGDFYLENKTKHIKKGAQNKGKKPLFVQFVLENVWAVYESVLVNKDKEKTDKIIKSLNLRILPRDSRSTDSRVHLHAICHQWLPLAHSLLEMVVEKLPSAMDITPDRVHKLLYSAVMDHDTLPPQTQRIRKAFLDCSSTDDAPLIVYVSKMLSVDRKALPRNRHQALTTEELAKRGKLARERHAERMRQAEGEVAGKKTGCSDDTVSSDAASNTLTDGQSTSNEAVASEDTKELEPEEVFIAFARVFSGTVRRGQEMLVLGPKHNPLIALEQVEGTDQVADLTTGQLAGLRYVSRATVTDVYMLMGRELESLPEVPAGNILGLGGLSEHIINSATVSSTLACPAFTEMFFEATPILRVAVEPKHTGDMSALMAGLRLLNQADACVQVLVQQTGEHVIVAAGEIHLQKCLEDLTTRFAKVEVNVSAPIVPFRETIILPPTTDIVNEAIQDQPQPSKPNNWENQATPTDDDTHVIDIDIGGGACRLKIRAIPLPEDAAKLLEESSDMLKILSQFSGRNTDRHSGHLTTHMSDRVSDFKERLVAVFARSEDWAAEDVDKIWAFGPRQVGPNILLNRAAGNEWLSLWDTVGRNGDDVSKLESWDVRQGIVSGFQLATDAGPLCEEPMRGVCFVIEHIELAQSDDTLSVGSTDRVSDADGVDLMTRSSMPAYTGQLMSSVKDGCRRAFQAKPQRMVAAMYSCVIQATADVLGKVYASLGKRNGRVLKEDLLEGWSLFNITAVLPMAESFGFVKEIRKRTSGLASPQLRFSHWEVIDMDPFWVPTTEEEYLHFGEKADSENIACRYMNDVRRRKGLKVDEKIVEFGEKQRTLSKNK</sequence>
<dbReference type="SUPFAM" id="SSF54980">
    <property type="entry name" value="EF-G C-terminal domain-like"/>
    <property type="match status" value="2"/>
</dbReference>
<dbReference type="InterPro" id="IPR009000">
    <property type="entry name" value="Transl_B-barrel_sf"/>
</dbReference>
<dbReference type="GO" id="GO:0043022">
    <property type="term" value="F:ribosome binding"/>
    <property type="evidence" value="ECO:0007669"/>
    <property type="project" value="TreeGrafter"/>
</dbReference>
<evidence type="ECO:0000256" key="6">
    <source>
        <dbReference type="SAM" id="MobiDB-lite"/>
    </source>
</evidence>
<comment type="caution">
    <text evidence="8">The sequence shown here is derived from an EMBL/GenBank/DDBJ whole genome shotgun (WGS) entry which is preliminary data.</text>
</comment>
<dbReference type="SMART" id="SM00838">
    <property type="entry name" value="EFG_C"/>
    <property type="match status" value="1"/>
</dbReference>
<feature type="compositionally biased region" description="Polar residues" evidence="6">
    <location>
        <begin position="552"/>
        <end position="567"/>
    </location>
</feature>
<keyword evidence="4" id="KW-0342">GTP-binding</keyword>
<dbReference type="FunFam" id="3.30.70.870:FF:000002">
    <property type="entry name" value="Translation elongation factor 2"/>
    <property type="match status" value="1"/>
</dbReference>
<feature type="region of interest" description="Disordered" evidence="6">
    <location>
        <begin position="552"/>
        <end position="573"/>
    </location>
</feature>
<dbReference type="FunFam" id="3.30.70.240:FF:000006">
    <property type="entry name" value="Elongation factor like GTPase 1"/>
    <property type="match status" value="1"/>
</dbReference>
<evidence type="ECO:0000256" key="4">
    <source>
        <dbReference type="ARBA" id="ARBA00023134"/>
    </source>
</evidence>
<dbReference type="PANTHER" id="PTHR42908:SF3">
    <property type="entry name" value="ELONGATION FACTOR-LIKE GTPASE 1"/>
    <property type="match status" value="1"/>
</dbReference>
<dbReference type="InterPro" id="IPR014721">
    <property type="entry name" value="Ribsml_uS5_D2-typ_fold_subgr"/>
</dbReference>
<dbReference type="GO" id="GO:0003924">
    <property type="term" value="F:GTPase activity"/>
    <property type="evidence" value="ECO:0007669"/>
    <property type="project" value="TreeGrafter"/>
</dbReference>
<dbReference type="FunFam" id="3.90.1430.10:FF:000002">
    <property type="entry name" value="Elongation factor like GTPase 1"/>
    <property type="match status" value="1"/>
</dbReference>
<proteinExistence type="predicted"/>
<evidence type="ECO:0000313" key="9">
    <source>
        <dbReference type="Proteomes" id="UP001209878"/>
    </source>
</evidence>
<dbReference type="SUPFAM" id="SSF50447">
    <property type="entry name" value="Translation proteins"/>
    <property type="match status" value="1"/>
</dbReference>
<dbReference type="CDD" id="cd16268">
    <property type="entry name" value="EF2_II"/>
    <property type="match status" value="1"/>
</dbReference>
<dbReference type="Gene3D" id="3.30.70.870">
    <property type="entry name" value="Elongation Factor G (Translational Gtpase), domain 3"/>
    <property type="match status" value="1"/>
</dbReference>
<feature type="compositionally biased region" description="Basic and acidic residues" evidence="6">
    <location>
        <begin position="289"/>
        <end position="300"/>
    </location>
</feature>
<dbReference type="Proteomes" id="UP001209878">
    <property type="component" value="Unassembled WGS sequence"/>
</dbReference>
<reference evidence="8" key="1">
    <citation type="journal article" date="2023" name="Mol. Biol. Evol.">
        <title>Third-Generation Sequencing Reveals the Adaptive Role of the Epigenome in Three Deep-Sea Polychaetes.</title>
        <authorList>
            <person name="Perez M."/>
            <person name="Aroh O."/>
            <person name="Sun Y."/>
            <person name="Lan Y."/>
            <person name="Juniper S.K."/>
            <person name="Young C.R."/>
            <person name="Angers B."/>
            <person name="Qian P.Y."/>
        </authorList>
    </citation>
    <scope>NUCLEOTIDE SEQUENCE</scope>
    <source>
        <strain evidence="8">R07B-5</strain>
    </source>
</reference>
<gene>
    <name evidence="8" type="ORF">NP493_547g01002</name>
</gene>
<evidence type="ECO:0000256" key="1">
    <source>
        <dbReference type="ARBA" id="ARBA00022517"/>
    </source>
</evidence>
<dbReference type="PANTHER" id="PTHR42908">
    <property type="entry name" value="TRANSLATION ELONGATION FACTOR-RELATED"/>
    <property type="match status" value="1"/>
</dbReference>
<dbReference type="InterPro" id="IPR027417">
    <property type="entry name" value="P-loop_NTPase"/>
</dbReference>
<dbReference type="InterPro" id="IPR056752">
    <property type="entry name" value="EFL1"/>
</dbReference>
<dbReference type="CDD" id="cd01681">
    <property type="entry name" value="aeEF2_snRNP_like_IV"/>
    <property type="match status" value="1"/>
</dbReference>
<keyword evidence="1" id="KW-0690">Ribosome biogenesis</keyword>
<accession>A0AAD9NRS2</accession>
<dbReference type="InterPro" id="IPR035647">
    <property type="entry name" value="EFG_III/V"/>
</dbReference>
<feature type="region of interest" description="Disordered" evidence="6">
    <location>
        <begin position="289"/>
        <end position="335"/>
    </location>
</feature>
<dbReference type="GO" id="GO:0005525">
    <property type="term" value="F:GTP binding"/>
    <property type="evidence" value="ECO:0007669"/>
    <property type="project" value="UniProtKB-KW"/>
</dbReference>
<organism evidence="8 9">
    <name type="scientific">Ridgeia piscesae</name>
    <name type="common">Tubeworm</name>
    <dbReference type="NCBI Taxonomy" id="27915"/>
    <lineage>
        <taxon>Eukaryota</taxon>
        <taxon>Metazoa</taxon>
        <taxon>Spiralia</taxon>
        <taxon>Lophotrochozoa</taxon>
        <taxon>Annelida</taxon>
        <taxon>Polychaeta</taxon>
        <taxon>Sedentaria</taxon>
        <taxon>Canalipalpata</taxon>
        <taxon>Sabellida</taxon>
        <taxon>Siboglinidae</taxon>
        <taxon>Ridgeia</taxon>
    </lineage>
</organism>
<dbReference type="SUPFAM" id="SSF54211">
    <property type="entry name" value="Ribosomal protein S5 domain 2-like"/>
    <property type="match status" value="1"/>
</dbReference>